<gene>
    <name evidence="2" type="ORF">RhiirA4_510650</name>
</gene>
<name>A0A2I1GAL4_9GLOM</name>
<dbReference type="Proteomes" id="UP000234323">
    <property type="component" value="Unassembled WGS sequence"/>
</dbReference>
<reference evidence="2 3" key="1">
    <citation type="submission" date="2015-10" db="EMBL/GenBank/DDBJ databases">
        <title>Genome analyses suggest a sexual origin of heterokaryosis in a supposedly ancient asexual fungus.</title>
        <authorList>
            <person name="Ropars J."/>
            <person name="Sedzielewska K."/>
            <person name="Noel J."/>
            <person name="Charron P."/>
            <person name="Farinelli L."/>
            <person name="Marton T."/>
            <person name="Kruger M."/>
            <person name="Pelin A."/>
            <person name="Brachmann A."/>
            <person name="Corradi N."/>
        </authorList>
    </citation>
    <scope>NUCLEOTIDE SEQUENCE [LARGE SCALE GENOMIC DNA]</scope>
    <source>
        <strain evidence="2 3">A4</strain>
    </source>
</reference>
<keyword evidence="1" id="KW-0732">Signal</keyword>
<feature type="chain" id="PRO_5014165436" description="Ricin B lectin domain-containing protein" evidence="1">
    <location>
        <begin position="20"/>
        <end position="146"/>
    </location>
</feature>
<evidence type="ECO:0000313" key="3">
    <source>
        <dbReference type="Proteomes" id="UP000234323"/>
    </source>
</evidence>
<dbReference type="EMBL" id="LLXI01000267">
    <property type="protein sequence ID" value="PKY43649.1"/>
    <property type="molecule type" value="Genomic_DNA"/>
</dbReference>
<accession>A0A2I1GAL4</accession>
<dbReference type="VEuPathDB" id="FungiDB:FUN_020033"/>
<evidence type="ECO:0000313" key="2">
    <source>
        <dbReference type="EMBL" id="PKY43649.1"/>
    </source>
</evidence>
<comment type="caution">
    <text evidence="2">The sequence shown here is derived from an EMBL/GenBank/DDBJ whole genome shotgun (WGS) entry which is preliminary data.</text>
</comment>
<dbReference type="VEuPathDB" id="FungiDB:RhiirFUN_018945"/>
<dbReference type="Gene3D" id="2.80.10.50">
    <property type="match status" value="1"/>
</dbReference>
<dbReference type="OrthoDB" id="10299329at2759"/>
<feature type="signal peptide" evidence="1">
    <location>
        <begin position="1"/>
        <end position="19"/>
    </location>
</feature>
<protein>
    <recommendedName>
        <fullName evidence="4">Ricin B lectin domain-containing protein</fullName>
    </recommendedName>
</protein>
<evidence type="ECO:0000256" key="1">
    <source>
        <dbReference type="SAM" id="SignalP"/>
    </source>
</evidence>
<proteinExistence type="predicted"/>
<evidence type="ECO:0008006" key="4">
    <source>
        <dbReference type="Google" id="ProtNLM"/>
    </source>
</evidence>
<organism evidence="2 3">
    <name type="scientific">Rhizophagus irregularis</name>
    <dbReference type="NCBI Taxonomy" id="588596"/>
    <lineage>
        <taxon>Eukaryota</taxon>
        <taxon>Fungi</taxon>
        <taxon>Fungi incertae sedis</taxon>
        <taxon>Mucoromycota</taxon>
        <taxon>Glomeromycotina</taxon>
        <taxon>Glomeromycetes</taxon>
        <taxon>Glomerales</taxon>
        <taxon>Glomeraceae</taxon>
        <taxon>Rhizophagus</taxon>
    </lineage>
</organism>
<sequence length="146" mass="15914">MKFNLFLLLLTTLIAVVSTQSLAIGRIQAKANTGIFWGIDTTGKIVLTNSGSIWQLKETTVKGIYQINPATSPNQFVQDNGEGQALTYNNNANFQQSQYFRIDTNPVIGGKEFTIQSALTNGFASTIVGSPFVLDSTAPQSWVLQH</sequence>
<dbReference type="AlphaFoldDB" id="A0A2I1GAL4"/>
<keyword evidence="3" id="KW-1185">Reference proteome</keyword>